<evidence type="ECO:0000313" key="4">
    <source>
        <dbReference type="Proteomes" id="UP001053296"/>
    </source>
</evidence>
<reference evidence="3" key="1">
    <citation type="journal article" date="2022" name="Arch. Microbiol.">
        <title>Pseudodesulfovibrio sediminis sp. nov., a mesophilic and neutrophilic sulfate-reducing bacterium isolated from sediment of a brackish lake.</title>
        <authorList>
            <person name="Takahashi A."/>
            <person name="Kojima H."/>
            <person name="Watanabe M."/>
            <person name="Fukui M."/>
        </authorList>
    </citation>
    <scope>NUCLEOTIDE SEQUENCE</scope>
    <source>
        <strain evidence="3">SF6</strain>
    </source>
</reference>
<dbReference type="Gene3D" id="1.10.645.10">
    <property type="entry name" value="Cytochrome-c3 Hydrogenase, chain B"/>
    <property type="match status" value="1"/>
</dbReference>
<dbReference type="Pfam" id="PF00374">
    <property type="entry name" value="NiFeSe_Hases"/>
    <property type="match status" value="1"/>
</dbReference>
<dbReference type="RefSeq" id="WP_229591869.1">
    <property type="nucleotide sequence ID" value="NZ_AP024485.1"/>
</dbReference>
<proteinExistence type="predicted"/>
<accession>A0ABM7PA54</accession>
<evidence type="ECO:0000256" key="1">
    <source>
        <dbReference type="ARBA" id="ARBA00023002"/>
    </source>
</evidence>
<dbReference type="InterPro" id="IPR052197">
    <property type="entry name" value="ComplexI_49kDa-like"/>
</dbReference>
<feature type="domain" description="NADH-quinone oxidoreductase subunit D" evidence="2">
    <location>
        <begin position="286"/>
        <end position="358"/>
    </location>
</feature>
<dbReference type="PANTHER" id="PTHR43485:SF1">
    <property type="entry name" value="FORMATE HYDROGENLYASE SUBUNIT 5-RELATED"/>
    <property type="match status" value="1"/>
</dbReference>
<dbReference type="SUPFAM" id="SSF56762">
    <property type="entry name" value="HydB/Nqo4-like"/>
    <property type="match status" value="1"/>
</dbReference>
<dbReference type="InterPro" id="IPR001501">
    <property type="entry name" value="Ni-dep_hyd_lsu"/>
</dbReference>
<gene>
    <name evidence="3" type="ORF">PSDVSF_31590</name>
</gene>
<dbReference type="PANTHER" id="PTHR43485">
    <property type="entry name" value="HYDROGENASE-4 COMPONENT G"/>
    <property type="match status" value="1"/>
</dbReference>
<dbReference type="PROSITE" id="PS00507">
    <property type="entry name" value="NI_HGENASE_L_1"/>
    <property type="match status" value="1"/>
</dbReference>
<feature type="domain" description="NADH-quinone oxidoreductase subunit D" evidence="2">
    <location>
        <begin position="119"/>
        <end position="282"/>
    </location>
</feature>
<keyword evidence="4" id="KW-1185">Reference proteome</keyword>
<evidence type="ECO:0000313" key="3">
    <source>
        <dbReference type="EMBL" id="BCS89917.1"/>
    </source>
</evidence>
<organism evidence="3 4">
    <name type="scientific">Pseudodesulfovibrio sediminis</name>
    <dbReference type="NCBI Taxonomy" id="2810563"/>
    <lineage>
        <taxon>Bacteria</taxon>
        <taxon>Pseudomonadati</taxon>
        <taxon>Thermodesulfobacteriota</taxon>
        <taxon>Desulfovibrionia</taxon>
        <taxon>Desulfovibrionales</taxon>
        <taxon>Desulfovibrionaceae</taxon>
    </lineage>
</organism>
<sequence length="358" mass="39909">MGRTVIPFGPQHPVLPEPIHLTLTLEDDRIVEALPRMGYVHRGLELLAQKRTPDQMVQVVERVCGICSMMHGMCFCQALEEIHGIEPPPRAKWLRVFWAEMHRLHSHLLWLGLFADALGFENLFMGFWRVRERIMDMQDATTGNRVMVSVSAIGGVRRDLPPDLESWCRRELIGVRDEVHRLGKAMLGDYSTAKRTKGIGVLTAERAHDLGTVGPVLRGSGVAHDIRMLDKEIYGALEFTPCVETDGDSWSRLAVRIAESEQSANLALGALDKLPQGDITVKVKGRPEGEAVRRVEQPRGEALYYVKADGGKLLDRVRIRTPTFANIPALLDLLPGHDLADAPVLVLTIDPCISCTER</sequence>
<keyword evidence="1" id="KW-0560">Oxidoreductase</keyword>
<dbReference type="InterPro" id="IPR018194">
    <property type="entry name" value="Ni-dep_hyd_lsu_Ni_BS"/>
</dbReference>
<dbReference type="InterPro" id="IPR029014">
    <property type="entry name" value="NiFe-Hase_large"/>
</dbReference>
<protein>
    <submittedName>
        <fullName evidence="3">NADH dehydrogenase</fullName>
    </submittedName>
</protein>
<name>A0ABM7PA54_9BACT</name>
<dbReference type="Proteomes" id="UP001053296">
    <property type="component" value="Chromosome"/>
</dbReference>
<dbReference type="EMBL" id="AP024485">
    <property type="protein sequence ID" value="BCS89917.1"/>
    <property type="molecule type" value="Genomic_DNA"/>
</dbReference>
<dbReference type="Pfam" id="PF00346">
    <property type="entry name" value="Complex1_49kDa"/>
    <property type="match status" value="2"/>
</dbReference>
<evidence type="ECO:0000259" key="2">
    <source>
        <dbReference type="Pfam" id="PF00346"/>
    </source>
</evidence>
<dbReference type="InterPro" id="IPR001135">
    <property type="entry name" value="NADH_Q_OxRdtase_suD"/>
</dbReference>